<evidence type="ECO:0000256" key="2">
    <source>
        <dbReference type="ARBA" id="ARBA00023015"/>
    </source>
</evidence>
<evidence type="ECO:0000313" key="9">
    <source>
        <dbReference type="Proteomes" id="UP000009136"/>
    </source>
</evidence>
<dbReference type="Ensembl" id="ENSBTAT00000136758.1">
    <property type="protein sequence ID" value="ENSBTAP00000105991.1"/>
    <property type="gene ID" value="ENSBTAG00000071800.1"/>
</dbReference>
<protein>
    <recommendedName>
        <fullName evidence="7">E2F/DP family winged-helix DNA-binding domain-containing protein</fullName>
    </recommendedName>
</protein>
<keyword evidence="5" id="KW-0539">Nucleus</keyword>
<reference evidence="8" key="2">
    <citation type="submission" date="2025-05" db="UniProtKB">
        <authorList>
            <consortium name="Ensembl"/>
        </authorList>
    </citation>
    <scope>IDENTIFICATION</scope>
    <source>
        <strain evidence="8">Hereford</strain>
    </source>
</reference>
<feature type="region of interest" description="Disordered" evidence="6">
    <location>
        <begin position="243"/>
        <end position="288"/>
    </location>
</feature>
<dbReference type="RefSeq" id="XP_059739800.1">
    <property type="nucleotide sequence ID" value="XM_059883817.1"/>
</dbReference>
<evidence type="ECO:0000259" key="7">
    <source>
        <dbReference type="SMART" id="SM01372"/>
    </source>
</evidence>
<dbReference type="InterPro" id="IPR037241">
    <property type="entry name" value="E2F-DP_heterodim"/>
</dbReference>
<sequence>MSQQQPAWEPRSLHVDRVEEKTVCGESKDPVCTKDLRPLKVRVNLEDSTQQVSMKKGPGMKRRRCNSSLSDLTPRFMALLRSSPEGVLDLNKAAEALGIPKRRLYDVTNVLSGIKLVEKKSRSHIQWIGPDLNELEIRPKQRQLEAELLDLSAKEASLDELIKDCSQQWDELLADREKKRLAYVSYEDIHSLDIFREQTVVAVKSPPDTSLDLLIPLEGSVSLNMKSTTGPIDVYVCEMAEDLSSNETSDGVGSSSSESTQPEHPHPEKEEDPPEQSEELIEVKTNGM</sequence>
<dbReference type="Ensembl" id="ENSBTAT00000140733.1">
    <property type="protein sequence ID" value="ENSBTAP00000105388.1"/>
    <property type="gene ID" value="ENSBTAG00000071800.1"/>
</dbReference>
<comment type="similarity">
    <text evidence="1 5">Belongs to the E2F/DP family.</text>
</comment>
<dbReference type="PANTHER" id="PTHR12081">
    <property type="entry name" value="TRANSCRIPTION FACTOR E2F"/>
    <property type="match status" value="1"/>
</dbReference>
<feature type="compositionally biased region" description="Acidic residues" evidence="6">
    <location>
        <begin position="270"/>
        <end position="280"/>
    </location>
</feature>
<gene>
    <name evidence="8" type="primary">LOC132344338</name>
</gene>
<organism evidence="8 9">
    <name type="scientific">Bos taurus</name>
    <name type="common">Bovine</name>
    <dbReference type="NCBI Taxonomy" id="9913"/>
    <lineage>
        <taxon>Eukaryota</taxon>
        <taxon>Metazoa</taxon>
        <taxon>Chordata</taxon>
        <taxon>Craniata</taxon>
        <taxon>Vertebrata</taxon>
        <taxon>Euteleostomi</taxon>
        <taxon>Mammalia</taxon>
        <taxon>Eutheria</taxon>
        <taxon>Laurasiatheria</taxon>
        <taxon>Artiodactyla</taxon>
        <taxon>Ruminantia</taxon>
        <taxon>Pecora</taxon>
        <taxon>Bovidae</taxon>
        <taxon>Bovinae</taxon>
        <taxon>Bos</taxon>
    </lineage>
</organism>
<dbReference type="GeneTree" id="ENSGT00940000155734"/>
<dbReference type="SUPFAM" id="SSF46785">
    <property type="entry name" value="Winged helix' DNA-binding domain"/>
    <property type="match status" value="1"/>
</dbReference>
<evidence type="ECO:0000256" key="6">
    <source>
        <dbReference type="SAM" id="MobiDB-lite"/>
    </source>
</evidence>
<dbReference type="Pfam" id="PF02319">
    <property type="entry name" value="WHD_E2F_TDP"/>
    <property type="match status" value="1"/>
</dbReference>
<dbReference type="InterPro" id="IPR036390">
    <property type="entry name" value="WH_DNA-bd_sf"/>
</dbReference>
<dbReference type="Gene3D" id="6.10.250.540">
    <property type="match status" value="1"/>
</dbReference>
<keyword evidence="9" id="KW-1185">Reference proteome</keyword>
<feature type="compositionally biased region" description="Low complexity" evidence="6">
    <location>
        <begin position="245"/>
        <end position="260"/>
    </location>
</feature>
<accession>A0ABI0NM11</accession>
<evidence type="ECO:0000256" key="5">
    <source>
        <dbReference type="RuleBase" id="RU003796"/>
    </source>
</evidence>
<dbReference type="SMART" id="SM01372">
    <property type="entry name" value="E2F_TDP"/>
    <property type="match status" value="1"/>
</dbReference>
<dbReference type="SUPFAM" id="SSF144074">
    <property type="entry name" value="E2F-DP heterodimerization region"/>
    <property type="match status" value="1"/>
</dbReference>
<reference evidence="8 9" key="1">
    <citation type="submission" date="2018-03" db="EMBL/GenBank/DDBJ databases">
        <title>ARS-UCD1.2.</title>
        <authorList>
            <person name="Rosen B.D."/>
            <person name="Bickhart D.M."/>
            <person name="Koren S."/>
            <person name="Schnabel R.D."/>
            <person name="Hall R."/>
            <person name="Zimin A."/>
            <person name="Dreischer C."/>
            <person name="Schultheiss S."/>
            <person name="Schroeder S.G."/>
            <person name="Elsik C.G."/>
            <person name="Couldrey C."/>
            <person name="Liu G.E."/>
            <person name="Van Tassell C.P."/>
            <person name="Phillippy A.M."/>
            <person name="Smith T.P.L."/>
            <person name="Medrano J.F."/>
        </authorList>
    </citation>
    <scope>NUCLEOTIDE SEQUENCE [LARGE SCALE GENOMIC DNA]</scope>
    <source>
        <strain evidence="8 9">Hereford</strain>
    </source>
</reference>
<comment type="subcellular location">
    <subcellularLocation>
        <location evidence="5">Nucleus</location>
    </subcellularLocation>
</comment>
<dbReference type="InterPro" id="IPR003316">
    <property type="entry name" value="E2F_WHTH_DNA-bd_dom"/>
</dbReference>
<keyword evidence="3 5" id="KW-0238">DNA-binding</keyword>
<evidence type="ECO:0000313" key="8">
    <source>
        <dbReference type="Ensembl" id="ENSBTAP00000105991.1"/>
    </source>
</evidence>
<dbReference type="InterPro" id="IPR015633">
    <property type="entry name" value="E2F"/>
</dbReference>
<dbReference type="Proteomes" id="UP000009136">
    <property type="component" value="Chromosome X"/>
</dbReference>
<name>A0ABI0NM11_BOVIN</name>
<evidence type="ECO:0000256" key="1">
    <source>
        <dbReference type="ARBA" id="ARBA00010940"/>
    </source>
</evidence>
<keyword evidence="4 5" id="KW-0804">Transcription</keyword>
<dbReference type="CDD" id="cd14660">
    <property type="entry name" value="E2F_DD"/>
    <property type="match status" value="1"/>
</dbReference>
<keyword evidence="2 5" id="KW-0805">Transcription regulation</keyword>
<evidence type="ECO:0000256" key="4">
    <source>
        <dbReference type="ARBA" id="ARBA00023163"/>
    </source>
</evidence>
<feature type="domain" description="E2F/DP family winged-helix DNA-binding" evidence="7">
    <location>
        <begin position="64"/>
        <end position="129"/>
    </location>
</feature>
<proteinExistence type="inferred from homology"/>
<evidence type="ECO:0000256" key="3">
    <source>
        <dbReference type="ARBA" id="ARBA00023125"/>
    </source>
</evidence>
<dbReference type="GeneID" id="132344338"/>
<dbReference type="PANTHER" id="PTHR12081:SF19">
    <property type="entry name" value="TRANSCRIPTION FACTOR E2F6"/>
    <property type="match status" value="1"/>
</dbReference>
<dbReference type="Pfam" id="PF16421">
    <property type="entry name" value="E2F_CC-MB"/>
    <property type="match status" value="1"/>
</dbReference>
<dbReference type="InterPro" id="IPR032198">
    <property type="entry name" value="E2F_CC-MB"/>
</dbReference>